<name>A0ABY5TVY3_9MOLU</name>
<organism evidence="2 3">
    <name type="scientific">Mycoplasma cottewii</name>
    <dbReference type="NCBI Taxonomy" id="51364"/>
    <lineage>
        <taxon>Bacteria</taxon>
        <taxon>Bacillati</taxon>
        <taxon>Mycoplasmatota</taxon>
        <taxon>Mollicutes</taxon>
        <taxon>Mycoplasmataceae</taxon>
        <taxon>Mycoplasma</taxon>
    </lineage>
</organism>
<protein>
    <submittedName>
        <fullName evidence="2">Uncharacterized protein</fullName>
    </submittedName>
</protein>
<sequence>MKETLNDLSLQRAGSSTGLLEYQLQINVLESQIKDLNEEHGNLVKENQEKRDLINQLKQQINGINSEIGDLTSAISKQEVTNINLNNSNGDKRRIDAPRELANLNRIRTELSDIESQVKEKQKEQAALEKDLENIQDRHKELKEEIIPSLTRTLNNLKRDFAWQQEMNKNYVTVFSKMVNEVWEKTTKKTIWALDTYFDILSRFNIETQKNLSISNFKLRERSESKERVSVGKFKIVVDDLTIQTGIQNLQIINLDLDIDFIYPESRPHKIEGNKLVEIGYRKNFYKMELTVVRKDFKEEKI</sequence>
<feature type="coiled-coil region" evidence="1">
    <location>
        <begin position="19"/>
        <end position="74"/>
    </location>
</feature>
<evidence type="ECO:0000256" key="1">
    <source>
        <dbReference type="SAM" id="Coils"/>
    </source>
</evidence>
<accession>A0ABY5TVY3</accession>
<dbReference type="Proteomes" id="UP001059819">
    <property type="component" value="Chromosome"/>
</dbReference>
<keyword evidence="1" id="KW-0175">Coiled coil</keyword>
<gene>
    <name evidence="2" type="ORF">NX779_03465</name>
</gene>
<reference evidence="2" key="1">
    <citation type="submission" date="2022-08" db="EMBL/GenBank/DDBJ databases">
        <title>Complete genome sequence of Mycoplasma cottewii type strain VIS.</title>
        <authorList>
            <person name="Spergser J."/>
        </authorList>
    </citation>
    <scope>NUCLEOTIDE SEQUENCE</scope>
    <source>
        <strain evidence="2">VIS</strain>
    </source>
</reference>
<dbReference type="EMBL" id="CP103424">
    <property type="protein sequence ID" value="UWD34843.1"/>
    <property type="molecule type" value="Genomic_DNA"/>
</dbReference>
<dbReference type="RefSeq" id="WP_259430027.1">
    <property type="nucleotide sequence ID" value="NZ_CP103424.1"/>
</dbReference>
<dbReference type="Gene3D" id="1.10.287.1490">
    <property type="match status" value="1"/>
</dbReference>
<feature type="coiled-coil region" evidence="1">
    <location>
        <begin position="104"/>
        <end position="145"/>
    </location>
</feature>
<proteinExistence type="predicted"/>
<evidence type="ECO:0000313" key="2">
    <source>
        <dbReference type="EMBL" id="UWD34843.1"/>
    </source>
</evidence>
<keyword evidence="3" id="KW-1185">Reference proteome</keyword>
<evidence type="ECO:0000313" key="3">
    <source>
        <dbReference type="Proteomes" id="UP001059819"/>
    </source>
</evidence>